<dbReference type="Proteomes" id="UP001497453">
    <property type="component" value="Chromosome 7"/>
</dbReference>
<proteinExistence type="predicted"/>
<accession>A0ABP1E341</accession>
<evidence type="ECO:0000313" key="1">
    <source>
        <dbReference type="EMBL" id="CAL1713783.1"/>
    </source>
</evidence>
<organism evidence="1 2">
    <name type="scientific">Somion occarium</name>
    <dbReference type="NCBI Taxonomy" id="3059160"/>
    <lineage>
        <taxon>Eukaryota</taxon>
        <taxon>Fungi</taxon>
        <taxon>Dikarya</taxon>
        <taxon>Basidiomycota</taxon>
        <taxon>Agaricomycotina</taxon>
        <taxon>Agaricomycetes</taxon>
        <taxon>Polyporales</taxon>
        <taxon>Cerrenaceae</taxon>
        <taxon>Somion</taxon>
    </lineage>
</organism>
<name>A0ABP1E341_9APHY</name>
<sequence length="157" mass="17676">MRSTSMHRSGGSDTRTIRVTLSFCPHPYTLGIPLDDRVIPPLLLFSLTPYPHATPERSHSSSFTPLDLQTNYTMCRRIAEGTRWKKCGHFQRHLVVAIMDCNSSHCERSILHSKSCRDPGCLKNFGPDIQKDVDKVNDDCFQCRTAAARGRPPPPPN</sequence>
<evidence type="ECO:0008006" key="3">
    <source>
        <dbReference type="Google" id="ProtNLM"/>
    </source>
</evidence>
<reference evidence="2" key="1">
    <citation type="submission" date="2024-04" db="EMBL/GenBank/DDBJ databases">
        <authorList>
            <person name="Shaw F."/>
            <person name="Minotto A."/>
        </authorList>
    </citation>
    <scope>NUCLEOTIDE SEQUENCE [LARGE SCALE GENOMIC DNA]</scope>
</reference>
<protein>
    <recommendedName>
        <fullName evidence="3">TAZ-type domain-containing protein</fullName>
    </recommendedName>
</protein>
<gene>
    <name evidence="1" type="ORF">GFSPODELE1_LOCUS9477</name>
</gene>
<dbReference type="EMBL" id="OZ037950">
    <property type="protein sequence ID" value="CAL1713783.1"/>
    <property type="molecule type" value="Genomic_DNA"/>
</dbReference>
<evidence type="ECO:0000313" key="2">
    <source>
        <dbReference type="Proteomes" id="UP001497453"/>
    </source>
</evidence>
<keyword evidence="2" id="KW-1185">Reference proteome</keyword>